<accession>A0A1E5Q4Z3</accession>
<evidence type="ECO:0000313" key="2">
    <source>
        <dbReference type="EMBL" id="OEJ65135.1"/>
    </source>
</evidence>
<dbReference type="EMBL" id="MCGG01000055">
    <property type="protein sequence ID" value="OEJ65135.1"/>
    <property type="molecule type" value="Genomic_DNA"/>
</dbReference>
<sequence length="126" mass="13362">MTDDTVINAEDPLPSDAVAKEAGLVVGEGEAVECLTNAFERYIQNYQDSWQKDWQDGITAFEQEVETWQNSIAALETPLLITPPVASPSGSAKPAPKPVTTPAPIPTPDPAPDPAPKKKTPPPSGT</sequence>
<gene>
    <name evidence="2" type="ORF">BEN30_15755</name>
</gene>
<comment type="caution">
    <text evidence="2">The sequence shown here is derived from an EMBL/GenBank/DDBJ whole genome shotgun (WGS) entry which is preliminary data.</text>
</comment>
<proteinExistence type="predicted"/>
<reference evidence="3" key="1">
    <citation type="submission" date="2016-07" db="EMBL/GenBank/DDBJ databases">
        <authorList>
            <person name="Florea S."/>
            <person name="Webb J.S."/>
            <person name="Jaromczyk J."/>
            <person name="Schardl C.L."/>
        </authorList>
    </citation>
    <scope>NUCLEOTIDE SEQUENCE [LARGE SCALE GENOMIC DNA]</scope>
    <source>
        <strain evidence="3">MV-1</strain>
    </source>
</reference>
<dbReference type="Proteomes" id="UP000095347">
    <property type="component" value="Unassembled WGS sequence"/>
</dbReference>
<protein>
    <submittedName>
        <fullName evidence="2">Uncharacterized protein</fullName>
    </submittedName>
</protein>
<feature type="compositionally biased region" description="Low complexity" evidence="1">
    <location>
        <begin position="83"/>
        <end position="94"/>
    </location>
</feature>
<evidence type="ECO:0000256" key="1">
    <source>
        <dbReference type="SAM" id="MobiDB-lite"/>
    </source>
</evidence>
<name>A0A1E5Q4Z3_9PROT</name>
<keyword evidence="3" id="KW-1185">Reference proteome</keyword>
<feature type="compositionally biased region" description="Pro residues" evidence="1">
    <location>
        <begin position="95"/>
        <end position="114"/>
    </location>
</feature>
<organism evidence="2 3">
    <name type="scientific">Magnetovibrio blakemorei</name>
    <dbReference type="NCBI Taxonomy" id="28181"/>
    <lineage>
        <taxon>Bacteria</taxon>
        <taxon>Pseudomonadati</taxon>
        <taxon>Pseudomonadota</taxon>
        <taxon>Alphaproteobacteria</taxon>
        <taxon>Rhodospirillales</taxon>
        <taxon>Magnetovibrionaceae</taxon>
        <taxon>Magnetovibrio</taxon>
    </lineage>
</organism>
<feature type="region of interest" description="Disordered" evidence="1">
    <location>
        <begin position="82"/>
        <end position="126"/>
    </location>
</feature>
<dbReference type="RefSeq" id="WP_069959025.1">
    <property type="nucleotide sequence ID" value="NZ_MCGG01000055.1"/>
</dbReference>
<dbReference type="AlphaFoldDB" id="A0A1E5Q4Z3"/>
<dbReference type="STRING" id="28181.BEN30_15755"/>
<evidence type="ECO:0000313" key="3">
    <source>
        <dbReference type="Proteomes" id="UP000095347"/>
    </source>
</evidence>